<dbReference type="AlphaFoldDB" id="H1L0K9"/>
<evidence type="ECO:0000313" key="6">
    <source>
        <dbReference type="EMBL" id="EHP84693.1"/>
    </source>
</evidence>
<sequence>MEINGVVIEDTFAEAFPIWVSRILVTAATEKLAKIAATEATGFGCSVIMCPAEAGIEKYVPPTETPDGRPGYIIQICHPKKSELEHQMLERIGQCVLTAPTTAAFDAMGDEAEEQLKVGFKLKFFGDGYEKKDKVGDKTVYKIPIMSGEFITESKFGIKKGVAGGNFFILAENQTSALVAAEAAIDAINSVDGVITPFPGGIVASGSKVGASNPKYKFMTATTNHKMCPTLKGVVEDSEVPEDVNGIYEIVIDGVSEEAVKEAMKVGILAATKVPGVKKITAGNYGGKLGKYQIKLHDLFE</sequence>
<keyword evidence="3" id="KW-0484">Methanogenesis</keyword>
<comment type="similarity">
    <text evidence="1 3">Belongs to the FTR family.</text>
</comment>
<keyword evidence="2 3" id="KW-0808">Transferase</keyword>
<proteinExistence type="inferred from homology"/>
<protein>
    <recommendedName>
        <fullName evidence="3">Formylmethanofuran--tetrahydromethanopterin formyltransferase</fullName>
        <shortName evidence="3">Ftr</shortName>
        <ecNumber evidence="3">2.3.1.101</ecNumber>
    </recommendedName>
    <alternativeName>
        <fullName evidence="3">H4MPT formyltransferase</fullName>
    </alternativeName>
</protein>
<dbReference type="HAMAP" id="MF_00579">
    <property type="entry name" value="FTR"/>
    <property type="match status" value="1"/>
</dbReference>
<comment type="catalytic activity">
    <reaction evidence="3">
        <text>N-formylmethanofuran + 5,6,7,8-tetrahydromethanopterin + H(+) = N(5)-formyl-5,6,7,8-tetrahydromethanopterin + methanofuran</text>
        <dbReference type="Rhea" id="RHEA:18061"/>
        <dbReference type="ChEBI" id="CHEBI:15378"/>
        <dbReference type="ChEBI" id="CHEBI:57727"/>
        <dbReference type="ChEBI" id="CHEBI:58018"/>
        <dbReference type="ChEBI" id="CHEBI:58103"/>
        <dbReference type="ChEBI" id="CHEBI:58151"/>
        <dbReference type="EC" id="2.3.1.101"/>
    </reaction>
</comment>
<organism evidence="6 7">
    <name type="scientific">Methanotorris formicicus Mc-S-70</name>
    <dbReference type="NCBI Taxonomy" id="647171"/>
    <lineage>
        <taxon>Archaea</taxon>
        <taxon>Methanobacteriati</taxon>
        <taxon>Methanobacteriota</taxon>
        <taxon>Methanomada group</taxon>
        <taxon>Methanococci</taxon>
        <taxon>Methanococcales</taxon>
        <taxon>Methanocaldococcaceae</taxon>
        <taxon>Methanotorris</taxon>
    </lineage>
</organism>
<dbReference type="Proteomes" id="UP000003706">
    <property type="component" value="Unassembled WGS sequence"/>
</dbReference>
<dbReference type="InterPro" id="IPR022667">
    <property type="entry name" value="ForMFR_H4MPT_ForTrfase_N"/>
</dbReference>
<gene>
    <name evidence="3" type="primary">ftr</name>
    <name evidence="6" type="ORF">MetfoDRAFT_1583</name>
</gene>
<dbReference type="GO" id="GO:0005737">
    <property type="term" value="C:cytoplasm"/>
    <property type="evidence" value="ECO:0007669"/>
    <property type="project" value="UniProtKB-SubCell"/>
</dbReference>
<dbReference type="GO" id="GO:0019386">
    <property type="term" value="P:methanogenesis, from carbon dioxide"/>
    <property type="evidence" value="ECO:0007669"/>
    <property type="project" value="UniProtKB-UniRule"/>
</dbReference>
<dbReference type="GO" id="GO:0030270">
    <property type="term" value="F:formylmethanofuran-tetrahydromethanopterin N-formyltransferase activity"/>
    <property type="evidence" value="ECO:0007669"/>
    <property type="project" value="UniProtKB-UniRule"/>
</dbReference>
<dbReference type="SUPFAM" id="SSF55112">
    <property type="entry name" value="Formylmethanofuran:tetrahydromethanopterin formyltransferase"/>
    <property type="match status" value="2"/>
</dbReference>
<keyword evidence="3" id="KW-0963">Cytoplasm</keyword>
<evidence type="ECO:0000313" key="7">
    <source>
        <dbReference type="Proteomes" id="UP000003706"/>
    </source>
</evidence>
<evidence type="ECO:0000259" key="5">
    <source>
        <dbReference type="Pfam" id="PF02741"/>
    </source>
</evidence>
<name>H1L0K9_9EURY</name>
<accession>H1L0K9</accession>
<reference evidence="6 7" key="1">
    <citation type="submission" date="2011-09" db="EMBL/GenBank/DDBJ databases">
        <title>The draft genome of Methanotorris formicicus Mc-S-70.</title>
        <authorList>
            <consortium name="US DOE Joint Genome Institute (JGI-PGF)"/>
            <person name="Lucas S."/>
            <person name="Han J."/>
            <person name="Lapidus A."/>
            <person name="Cheng J.-F."/>
            <person name="Goodwin L."/>
            <person name="Pitluck S."/>
            <person name="Peters L."/>
            <person name="Land M.L."/>
            <person name="Hauser L."/>
            <person name="Sieprawska-Lupa M."/>
            <person name="Takai K."/>
            <person name="Miyazaki J."/>
            <person name="Whitman W."/>
            <person name="Woyke T.J."/>
        </authorList>
    </citation>
    <scope>NUCLEOTIDE SEQUENCE [LARGE SCALE GENOMIC DNA]</scope>
    <source>
        <strain evidence="6 7">Mc-S-70</strain>
    </source>
</reference>
<comment type="pathway">
    <text evidence="3">One-carbon metabolism; methanogenesis from CO(2); 5,10-methenyl-5,6,7,8-tetrahydromethanopterin from CO(2): step 2/3.</text>
</comment>
<dbReference type="PIRSF" id="PIRSF006414">
    <property type="entry name" value="Ftr_formyl_trnsf"/>
    <property type="match status" value="1"/>
</dbReference>
<comment type="caution">
    <text evidence="6">The sequence shown here is derived from an EMBL/GenBank/DDBJ whole genome shotgun (WGS) entry which is preliminary data.</text>
</comment>
<dbReference type="UniPathway" id="UPA00640">
    <property type="reaction ID" value="UER00693"/>
</dbReference>
<comment type="subunit">
    <text evidence="3">Homotetramer.</text>
</comment>
<keyword evidence="3 6" id="KW-0012">Acyltransferase</keyword>
<dbReference type="OrthoDB" id="81373at2157"/>
<feature type="domain" description="Formylmethanofuran: tetrahydromethanopterin formyltransferase Ftr N-terminal" evidence="4">
    <location>
        <begin position="1"/>
        <end position="145"/>
    </location>
</feature>
<evidence type="ECO:0000256" key="3">
    <source>
        <dbReference type="HAMAP-Rule" id="MF_00579"/>
    </source>
</evidence>
<dbReference type="InterPro" id="IPR023447">
    <property type="entry name" value="ForMFR_H4MPT_ForTrfase_fd-like"/>
</dbReference>
<dbReference type="EC" id="2.3.1.101" evidence="3"/>
<comment type="subcellular location">
    <subcellularLocation>
        <location evidence="3">Cytoplasm</location>
    </subcellularLocation>
</comment>
<dbReference type="InterPro" id="IPR002770">
    <property type="entry name" value="ForMFR_H4MPT_ForTrfase_C"/>
</dbReference>
<keyword evidence="3" id="KW-0554">One-carbon metabolism</keyword>
<evidence type="ECO:0000256" key="1">
    <source>
        <dbReference type="ARBA" id="ARBA00006770"/>
    </source>
</evidence>
<comment type="function">
    <text evidence="3">Catalyzes the reversible transfer of a formyl group from formylmethanofuran (formyl-MFR) to tetrahydromethanopterin (H(4)MPT) to produce 5-formyl tetrahydromethanopterin (5-formyl-H(4)MPT) and methanofuran (MFR).</text>
</comment>
<dbReference type="STRING" id="647171.MetfoDRAFT_1583"/>
<evidence type="ECO:0000256" key="2">
    <source>
        <dbReference type="ARBA" id="ARBA00022679"/>
    </source>
</evidence>
<dbReference type="GO" id="GO:0006730">
    <property type="term" value="P:one-carbon metabolic process"/>
    <property type="evidence" value="ECO:0007669"/>
    <property type="project" value="UniProtKB-UniRule"/>
</dbReference>
<feature type="domain" description="Formylmethanofuran: tetrahydromethanopterin formyltransferase Ftr C-terminal" evidence="5">
    <location>
        <begin position="148"/>
        <end position="299"/>
    </location>
</feature>
<dbReference type="EMBL" id="AGJL01000047">
    <property type="protein sequence ID" value="EHP84693.1"/>
    <property type="molecule type" value="Genomic_DNA"/>
</dbReference>
<dbReference type="RefSeq" id="WP_007045009.1">
    <property type="nucleotide sequence ID" value="NZ_AGJL01000047.1"/>
</dbReference>
<dbReference type="NCBIfam" id="NF002554">
    <property type="entry name" value="PRK02114.1"/>
    <property type="match status" value="1"/>
</dbReference>
<dbReference type="Pfam" id="PF01913">
    <property type="entry name" value="FTR"/>
    <property type="match status" value="1"/>
</dbReference>
<evidence type="ECO:0000259" key="4">
    <source>
        <dbReference type="Pfam" id="PF01913"/>
    </source>
</evidence>
<dbReference type="Gene3D" id="3.30.70.520">
    <property type="match status" value="2"/>
</dbReference>
<dbReference type="Pfam" id="PF02741">
    <property type="entry name" value="FTR_C"/>
    <property type="match status" value="1"/>
</dbReference>
<dbReference type="InterPro" id="IPR014053">
    <property type="entry name" value="ForMFR_H4MPT_ForTrfase"/>
</dbReference>
<dbReference type="PATRIC" id="fig|647171.4.peg.1541"/>
<dbReference type="NCBIfam" id="TIGR03119">
    <property type="entry name" value="one_C_fhcD"/>
    <property type="match status" value="1"/>
</dbReference>
<keyword evidence="7" id="KW-1185">Reference proteome</keyword>